<evidence type="ECO:0000313" key="8">
    <source>
        <dbReference type="Proteomes" id="UP000432089"/>
    </source>
</evidence>
<evidence type="ECO:0000313" key="7">
    <source>
        <dbReference type="EMBL" id="KAB0682063.1"/>
    </source>
</evidence>
<keyword evidence="2 6" id="KW-0812">Transmembrane</keyword>
<dbReference type="InterPro" id="IPR023271">
    <property type="entry name" value="Aquaporin-like"/>
</dbReference>
<evidence type="ECO:0000256" key="5">
    <source>
        <dbReference type="SAM" id="MobiDB-lite"/>
    </source>
</evidence>
<feature type="transmembrane region" description="Helical" evidence="6">
    <location>
        <begin position="59"/>
        <end position="80"/>
    </location>
</feature>
<feature type="compositionally biased region" description="Basic and acidic residues" evidence="5">
    <location>
        <begin position="23"/>
        <end position="35"/>
    </location>
</feature>
<dbReference type="PANTHER" id="PTHR30520">
    <property type="entry name" value="FORMATE TRANSPORTER-RELATED"/>
    <property type="match status" value="1"/>
</dbReference>
<organism evidence="7 8">
    <name type="scientific">Plantimonas leprariae</name>
    <dbReference type="NCBI Taxonomy" id="2615207"/>
    <lineage>
        <taxon>Bacteria</taxon>
        <taxon>Pseudomonadati</taxon>
        <taxon>Pseudomonadota</taxon>
        <taxon>Alphaproteobacteria</taxon>
        <taxon>Hyphomicrobiales</taxon>
        <taxon>Aurantimonadaceae</taxon>
        <taxon>Plantimonas</taxon>
    </lineage>
</organism>
<evidence type="ECO:0000256" key="3">
    <source>
        <dbReference type="ARBA" id="ARBA00022989"/>
    </source>
</evidence>
<comment type="caution">
    <text evidence="7">The sequence shown here is derived from an EMBL/GenBank/DDBJ whole genome shotgun (WGS) entry which is preliminary data.</text>
</comment>
<evidence type="ECO:0000256" key="4">
    <source>
        <dbReference type="ARBA" id="ARBA00023136"/>
    </source>
</evidence>
<dbReference type="Gene3D" id="1.20.1080.10">
    <property type="entry name" value="Glycerol uptake facilitator protein"/>
    <property type="match status" value="1"/>
</dbReference>
<feature type="transmembrane region" description="Helical" evidence="6">
    <location>
        <begin position="256"/>
        <end position="276"/>
    </location>
</feature>
<dbReference type="PANTHER" id="PTHR30520:SF2">
    <property type="entry name" value="INNER MEMBRANE PROTEIN YFDC"/>
    <property type="match status" value="1"/>
</dbReference>
<gene>
    <name evidence="7" type="ORF">F6X38_04485</name>
</gene>
<evidence type="ECO:0000256" key="6">
    <source>
        <dbReference type="SAM" id="Phobius"/>
    </source>
</evidence>
<feature type="transmembrane region" description="Helical" evidence="6">
    <location>
        <begin position="184"/>
        <end position="206"/>
    </location>
</feature>
<keyword evidence="4 6" id="KW-0472">Membrane</keyword>
<dbReference type="AlphaFoldDB" id="A0A7V7PSE4"/>
<dbReference type="Pfam" id="PF01226">
    <property type="entry name" value="Form_Nir_trans"/>
    <property type="match status" value="1"/>
</dbReference>
<keyword evidence="8" id="KW-1185">Reference proteome</keyword>
<protein>
    <submittedName>
        <fullName evidence="7">Formate/nitrite transporter family protein</fullName>
    </submittedName>
</protein>
<dbReference type="GO" id="GO:0015499">
    <property type="term" value="F:formate transmembrane transporter activity"/>
    <property type="evidence" value="ECO:0007669"/>
    <property type="project" value="TreeGrafter"/>
</dbReference>
<sequence>MADADPSARAADDEARPSSALSEEEHGAVSDRKRGSARVVHETIRLQGDEELERPLTSLLLSGFSAGAAISVSLLAEAALQSRLPDVPWRELVVGFGYTAGFLIVILGRLQLFTESTVTAVLPLATHPTVRNVLRLAQLWSAVFAANLAGTLLVAWLIAHEVIVSREQLDAAITLSASLQEHDAWRTFLLAMPAGFLIASVAWILPSAKGSEFWVILTVTYLITLCGFTHVVAGSTEAWLLWLSGRASLSWALGDFVVPSLLGNIVGGTGLFAALAHGQVRGEL</sequence>
<feature type="transmembrane region" description="Helical" evidence="6">
    <location>
        <begin position="213"/>
        <end position="236"/>
    </location>
</feature>
<dbReference type="GO" id="GO:0005886">
    <property type="term" value="C:plasma membrane"/>
    <property type="evidence" value="ECO:0007669"/>
    <property type="project" value="TreeGrafter"/>
</dbReference>
<evidence type="ECO:0000256" key="1">
    <source>
        <dbReference type="ARBA" id="ARBA00004141"/>
    </source>
</evidence>
<feature type="transmembrane region" description="Helical" evidence="6">
    <location>
        <begin position="92"/>
        <end position="112"/>
    </location>
</feature>
<dbReference type="RefSeq" id="WP_150968322.1">
    <property type="nucleotide sequence ID" value="NZ_VZDO01000002.1"/>
</dbReference>
<dbReference type="EMBL" id="VZDO01000002">
    <property type="protein sequence ID" value="KAB0682063.1"/>
    <property type="molecule type" value="Genomic_DNA"/>
</dbReference>
<name>A0A7V7PSE4_9HYPH</name>
<evidence type="ECO:0000256" key="2">
    <source>
        <dbReference type="ARBA" id="ARBA00022692"/>
    </source>
</evidence>
<keyword evidence="3 6" id="KW-1133">Transmembrane helix</keyword>
<feature type="transmembrane region" description="Helical" evidence="6">
    <location>
        <begin position="133"/>
        <end position="159"/>
    </location>
</feature>
<dbReference type="Proteomes" id="UP000432089">
    <property type="component" value="Unassembled WGS sequence"/>
</dbReference>
<reference evidence="7 8" key="1">
    <citation type="submission" date="2019-09" db="EMBL/GenBank/DDBJ databases">
        <title>YIM 132180 draft genome.</title>
        <authorList>
            <person name="Zhang K."/>
        </authorList>
    </citation>
    <scope>NUCLEOTIDE SEQUENCE [LARGE SCALE GENOMIC DNA]</scope>
    <source>
        <strain evidence="7 8">YIM 132180</strain>
    </source>
</reference>
<comment type="subcellular location">
    <subcellularLocation>
        <location evidence="1">Membrane</location>
        <topology evidence="1">Multi-pass membrane protein</topology>
    </subcellularLocation>
</comment>
<dbReference type="InterPro" id="IPR000292">
    <property type="entry name" value="For/NO2_transpt"/>
</dbReference>
<accession>A0A7V7PSE4</accession>
<feature type="region of interest" description="Disordered" evidence="5">
    <location>
        <begin position="1"/>
        <end position="35"/>
    </location>
</feature>
<proteinExistence type="predicted"/>